<protein>
    <submittedName>
        <fullName evidence="1">Virion structural protein</fullName>
    </submittedName>
</protein>
<name>A0AAU7PF13_9VIRU</name>
<gene>
    <name evidence="1" type="ORF">SURPRISE13_060</name>
</gene>
<evidence type="ECO:0000313" key="1">
    <source>
        <dbReference type="EMBL" id="XBS47572.1"/>
    </source>
</evidence>
<proteinExistence type="predicted"/>
<dbReference type="EMBL" id="PP856017">
    <property type="protein sequence ID" value="XBS47572.1"/>
    <property type="molecule type" value="Genomic_DNA"/>
</dbReference>
<organism evidence="1">
    <name type="scientific">Burkholderia phage vB_BgluM-SURPRISE13</name>
    <dbReference type="NCBI Taxonomy" id="3159457"/>
    <lineage>
        <taxon>Viruses</taxon>
    </lineage>
</organism>
<sequence length="433" mass="47631">MNTIKGFALNRNFVNNAPGVVADIGELSPLGYTFAKEPRVYSSQTYPTLSLVHMPTNGSGVGYTAAIPDDQVAHILNVINNIYTKSLSNTSVIPPGDFVTYLQNQMGNAIANITVGGSVVSGNRSIVEWVQWNNPAVDNTNINKVWFVNSSFMGQFDEYDFTVIPPFTPVTQFFGQPTDVKALLASRNYNQQTQAVDDARAGTSETFLWGNEYNYVNPVNANDKTPAKFAVLGYGEAANNIDLIKEAIVNYLLTNSTQTRDQWKAILPDLFLRTEVMVFPQWGTMAIENVAGGTNGIYSPVQIMSAVLAQVTADATDYDPTFVSANAQIFTFPYQSISIATIGNAENRDGKTKLSDWYPDYFFTPNTSADFNRMSLDTQGWFALMMAMLPIARDMTSGSTIPNGYSRVLRGTKMYLAKSYDDVQFLVQAQAAP</sequence>
<reference evidence="1" key="1">
    <citation type="submission" date="2024-05" db="EMBL/GenBank/DDBJ databases">
        <title>Isolation and characterization of the novel Burkholderia jumbo bacteriophage Surprise13.</title>
        <authorList>
            <person name="Supina B.S.I."/>
            <person name="Dennis J."/>
        </authorList>
    </citation>
    <scope>NUCLEOTIDE SEQUENCE</scope>
</reference>
<accession>A0AAU7PF13</accession>